<comment type="caution">
    <text evidence="4">The sequence shown here is derived from an EMBL/GenBank/DDBJ whole genome shotgun (WGS) entry which is preliminary data.</text>
</comment>
<accession>A0AA38JN29</accession>
<evidence type="ECO:0000259" key="3">
    <source>
        <dbReference type="Pfam" id="PF20152"/>
    </source>
</evidence>
<evidence type="ECO:0000313" key="5">
    <source>
        <dbReference type="Proteomes" id="UP001176059"/>
    </source>
</evidence>
<keyword evidence="2" id="KW-0812">Transmembrane</keyword>
<dbReference type="AlphaFoldDB" id="A0AA38JN29"/>
<dbReference type="Proteomes" id="UP001176059">
    <property type="component" value="Unassembled WGS sequence"/>
</dbReference>
<name>A0AA38JN29_9AGAR</name>
<dbReference type="InterPro" id="IPR045339">
    <property type="entry name" value="DUF6534"/>
</dbReference>
<keyword evidence="2" id="KW-1133">Transmembrane helix</keyword>
<feature type="transmembrane region" description="Helical" evidence="2">
    <location>
        <begin position="212"/>
        <end position="231"/>
    </location>
</feature>
<feature type="domain" description="DUF6534" evidence="3">
    <location>
        <begin position="178"/>
        <end position="263"/>
    </location>
</feature>
<evidence type="ECO:0000313" key="4">
    <source>
        <dbReference type="EMBL" id="KAJ3734023.1"/>
    </source>
</evidence>
<feature type="transmembrane region" description="Helical" evidence="2">
    <location>
        <begin position="61"/>
        <end position="81"/>
    </location>
</feature>
<dbReference type="PANTHER" id="PTHR40465:SF1">
    <property type="entry name" value="DUF6534 DOMAIN-CONTAINING PROTEIN"/>
    <property type="match status" value="1"/>
</dbReference>
<dbReference type="Pfam" id="PF20152">
    <property type="entry name" value="DUF6534"/>
    <property type="match status" value="1"/>
</dbReference>
<feature type="transmembrane region" description="Helical" evidence="2">
    <location>
        <begin position="237"/>
        <end position="259"/>
    </location>
</feature>
<reference evidence="4" key="1">
    <citation type="submission" date="2022-08" db="EMBL/GenBank/DDBJ databases">
        <authorList>
            <consortium name="DOE Joint Genome Institute"/>
            <person name="Min B."/>
            <person name="Sierra-Patev S."/>
            <person name="Naranjo-Ortiz M."/>
            <person name="Looney B."/>
            <person name="Konkel Z."/>
            <person name="Slot J.C."/>
            <person name="Sakamoto Y."/>
            <person name="Steenwyk J.L."/>
            <person name="Rokas A."/>
            <person name="Carro J."/>
            <person name="Camarero S."/>
            <person name="Ferreira P."/>
            <person name="Molpeceres G."/>
            <person name="Ruiz-duenas F.J."/>
            <person name="Serrano A."/>
            <person name="Henrissat B."/>
            <person name="Drula E."/>
            <person name="Hughes K.W."/>
            <person name="Mata J.L."/>
            <person name="Ishikawa N.K."/>
            <person name="Vargas-Isla R."/>
            <person name="Ushijima S."/>
            <person name="Smith C.A."/>
            <person name="Ahrendt S."/>
            <person name="Andreopoulos W."/>
            <person name="He G."/>
            <person name="LaButti K."/>
            <person name="Lipzen A."/>
            <person name="Ng V."/>
            <person name="Riley R."/>
            <person name="Sandor L."/>
            <person name="Barry K."/>
            <person name="Martinez A.T."/>
            <person name="Xiao Y."/>
            <person name="Gibbons J.G."/>
            <person name="Terashima K."/>
            <person name="Hibbett D.S."/>
            <person name="Grigoriev I.V."/>
        </authorList>
    </citation>
    <scope>NUCLEOTIDE SEQUENCE</scope>
    <source>
        <strain evidence="4">ET3784</strain>
    </source>
</reference>
<feature type="transmembrane region" description="Helical" evidence="2">
    <location>
        <begin position="28"/>
        <end position="49"/>
    </location>
</feature>
<feature type="region of interest" description="Disordered" evidence="1">
    <location>
        <begin position="332"/>
        <end position="373"/>
    </location>
</feature>
<feature type="transmembrane region" description="Helical" evidence="2">
    <location>
        <begin position="134"/>
        <end position="155"/>
    </location>
</feature>
<organism evidence="4 5">
    <name type="scientific">Lentinula guzmanii</name>
    <dbReference type="NCBI Taxonomy" id="2804957"/>
    <lineage>
        <taxon>Eukaryota</taxon>
        <taxon>Fungi</taxon>
        <taxon>Dikarya</taxon>
        <taxon>Basidiomycota</taxon>
        <taxon>Agaricomycotina</taxon>
        <taxon>Agaricomycetes</taxon>
        <taxon>Agaricomycetidae</taxon>
        <taxon>Agaricales</taxon>
        <taxon>Marasmiineae</taxon>
        <taxon>Omphalotaceae</taxon>
        <taxon>Lentinula</taxon>
    </lineage>
</organism>
<feature type="transmembrane region" description="Helical" evidence="2">
    <location>
        <begin position="101"/>
        <end position="122"/>
    </location>
</feature>
<proteinExistence type="predicted"/>
<gene>
    <name evidence="4" type="ORF">DFJ43DRAFT_177969</name>
</gene>
<dbReference type="PANTHER" id="PTHR40465">
    <property type="entry name" value="CHROMOSOME 1, WHOLE GENOME SHOTGUN SEQUENCE"/>
    <property type="match status" value="1"/>
</dbReference>
<protein>
    <recommendedName>
        <fullName evidence="3">DUF6534 domain-containing protein</fullName>
    </recommendedName>
</protein>
<feature type="compositionally biased region" description="Polar residues" evidence="1">
    <location>
        <begin position="353"/>
        <end position="365"/>
    </location>
</feature>
<evidence type="ECO:0000256" key="1">
    <source>
        <dbReference type="SAM" id="MobiDB-lite"/>
    </source>
</evidence>
<sequence length="373" mass="40966">MNFSSGNESDSLTGLSEISPDDTVGAAFVGYSFACVVLGVLTSQVSNYYQKYVADPKPVRILVGIVWTLELLHVILISHALYHYTISLFGSVLAIITEHVIWSLVTQVLIAAISGIIAKICFVLRIWKFSRRNIFITATISMIIVAQFGLIIGSYKLQSLFYLSKLRIIGSAALATGALGDVLTAVASSFYLRRLRTGFTESDCLVNHLTRYAINTGALTSTMSLLTLILYDARPNTFQFMGVYFVLSKTFAVSLMCTLNARKEIAGRALEEEEISHDSGSAIIPVTSNDTSTVSTAFRMESDYIRSGNHIQPYLIRENIASPSKMDVKLSVSTRNRRTSSSASSASWQVRNTDSQMTWTASEGINPSKLRKA</sequence>
<reference evidence="4" key="2">
    <citation type="journal article" date="2023" name="Proc. Natl. Acad. Sci. U.S.A.">
        <title>A global phylogenomic analysis of the shiitake genus Lentinula.</title>
        <authorList>
            <person name="Sierra-Patev S."/>
            <person name="Min B."/>
            <person name="Naranjo-Ortiz M."/>
            <person name="Looney B."/>
            <person name="Konkel Z."/>
            <person name="Slot J.C."/>
            <person name="Sakamoto Y."/>
            <person name="Steenwyk J.L."/>
            <person name="Rokas A."/>
            <person name="Carro J."/>
            <person name="Camarero S."/>
            <person name="Ferreira P."/>
            <person name="Molpeceres G."/>
            <person name="Ruiz-Duenas F.J."/>
            <person name="Serrano A."/>
            <person name="Henrissat B."/>
            <person name="Drula E."/>
            <person name="Hughes K.W."/>
            <person name="Mata J.L."/>
            <person name="Ishikawa N.K."/>
            <person name="Vargas-Isla R."/>
            <person name="Ushijima S."/>
            <person name="Smith C.A."/>
            <person name="Donoghue J."/>
            <person name="Ahrendt S."/>
            <person name="Andreopoulos W."/>
            <person name="He G."/>
            <person name="LaButti K."/>
            <person name="Lipzen A."/>
            <person name="Ng V."/>
            <person name="Riley R."/>
            <person name="Sandor L."/>
            <person name="Barry K."/>
            <person name="Martinez A.T."/>
            <person name="Xiao Y."/>
            <person name="Gibbons J.G."/>
            <person name="Terashima K."/>
            <person name="Grigoriev I.V."/>
            <person name="Hibbett D."/>
        </authorList>
    </citation>
    <scope>NUCLEOTIDE SEQUENCE</scope>
    <source>
        <strain evidence="4">ET3784</strain>
    </source>
</reference>
<evidence type="ECO:0000256" key="2">
    <source>
        <dbReference type="SAM" id="Phobius"/>
    </source>
</evidence>
<keyword evidence="2" id="KW-0472">Membrane</keyword>
<feature type="transmembrane region" description="Helical" evidence="2">
    <location>
        <begin position="167"/>
        <end position="192"/>
    </location>
</feature>
<keyword evidence="5" id="KW-1185">Reference proteome</keyword>
<feature type="compositionally biased region" description="Low complexity" evidence="1">
    <location>
        <begin position="332"/>
        <end position="352"/>
    </location>
</feature>
<dbReference type="EMBL" id="JANVFO010000015">
    <property type="protein sequence ID" value="KAJ3734023.1"/>
    <property type="molecule type" value="Genomic_DNA"/>
</dbReference>